<protein>
    <submittedName>
        <fullName evidence="2">DNA-binding protein</fullName>
    </submittedName>
</protein>
<dbReference type="Pfam" id="PF04383">
    <property type="entry name" value="KilA-N"/>
    <property type="match status" value="1"/>
</dbReference>
<proteinExistence type="predicted"/>
<dbReference type="Proteomes" id="UP000005380">
    <property type="component" value="Chromosome"/>
</dbReference>
<dbReference type="InterPro" id="IPR018004">
    <property type="entry name" value="KilA/APSES_HTH"/>
</dbReference>
<gene>
    <name evidence="2" type="ORF">THIAE_04250</name>
</gene>
<dbReference type="InterPro" id="IPR017880">
    <property type="entry name" value="KilA_N"/>
</dbReference>
<dbReference type="STRING" id="717772.THIAE_04250"/>
<dbReference type="HOGENOM" id="CLU_089658_0_0_6"/>
<reference evidence="2 3" key="1">
    <citation type="submission" date="2013-12" db="EMBL/GenBank/DDBJ databases">
        <authorList>
            <consortium name="DOE Joint Genome Institute"/>
            <person name="Kappler U."/>
            <person name="Huntemann M."/>
            <person name="Han J."/>
            <person name="Chen A."/>
            <person name="Kyrpides N."/>
            <person name="Mavromatis K."/>
            <person name="Markowitz V."/>
            <person name="Palaniappan K."/>
            <person name="Ivanova N."/>
            <person name="Schaumberg A."/>
            <person name="Pati A."/>
            <person name="Liolios K."/>
            <person name="Nordberg H.P."/>
            <person name="Cantor M.N."/>
            <person name="Hua S.X."/>
            <person name="Woyke T."/>
        </authorList>
    </citation>
    <scope>NUCLEOTIDE SEQUENCE [LARGE SCALE GENOMIC DNA]</scope>
    <source>
        <strain evidence="3">AL2</strain>
    </source>
</reference>
<keyword evidence="3" id="KW-1185">Reference proteome</keyword>
<dbReference type="InParanoid" id="W0DR61"/>
<keyword evidence="2" id="KW-0238">DNA-binding</keyword>
<organism evidence="2 3">
    <name type="scientific">Thiomicrospira aerophila AL3</name>
    <dbReference type="NCBI Taxonomy" id="717772"/>
    <lineage>
        <taxon>Bacteria</taxon>
        <taxon>Pseudomonadati</taxon>
        <taxon>Pseudomonadota</taxon>
        <taxon>Gammaproteobacteria</taxon>
        <taxon>Thiotrichales</taxon>
        <taxon>Piscirickettsiaceae</taxon>
        <taxon>Thiomicrospira</taxon>
    </lineage>
</organism>
<evidence type="ECO:0000259" key="1">
    <source>
        <dbReference type="PROSITE" id="PS51301"/>
    </source>
</evidence>
<dbReference type="SMART" id="SM01252">
    <property type="entry name" value="KilA-N"/>
    <property type="match status" value="1"/>
</dbReference>
<feature type="domain" description="KilA-N" evidence="1">
    <location>
        <begin position="3"/>
        <end position="139"/>
    </location>
</feature>
<dbReference type="eggNOG" id="ENOG502Z7N4">
    <property type="taxonomic scope" value="Bacteria"/>
</dbReference>
<dbReference type="KEGG" id="tao:THIAE_04250"/>
<accession>W0DR61</accession>
<dbReference type="AlphaFoldDB" id="W0DR61"/>
<dbReference type="EMBL" id="CP007030">
    <property type="protein sequence ID" value="AHF01110.1"/>
    <property type="molecule type" value="Genomic_DNA"/>
</dbReference>
<dbReference type="GO" id="GO:0003677">
    <property type="term" value="F:DNA binding"/>
    <property type="evidence" value="ECO:0007669"/>
    <property type="project" value="UniProtKB-KW"/>
</dbReference>
<evidence type="ECO:0000313" key="2">
    <source>
        <dbReference type="EMBL" id="AHF01110.1"/>
    </source>
</evidence>
<name>W0DR61_9GAMM</name>
<sequence length="279" mass="31889">MKKATSLTVQNTAINLKRINSSDFLSLTDIARAKNPDEPKDVVKNWLRSRQTIDFLGLWEQINNPDFKGVEFDSFKSQAGSNSFTLSPTKWIENTHAVGLVSKAGRYGGTFAHPDIAFEFASWISAEFKLFLIKEFQRLKQDEIDSKKLEWNLSRSLSKINYRIHTDAIQAYIVPKLNPSQINFTYADEADLLNLALFGITAKQWREQNPDKQGNLRDYASVEELVILSNMESYNAEMIKQTLPPQQRLVQLNDMAITQMNSLTKHEPKLTSSTLKIKK</sequence>
<dbReference type="OrthoDB" id="5298460at2"/>
<evidence type="ECO:0000313" key="3">
    <source>
        <dbReference type="Proteomes" id="UP000005380"/>
    </source>
</evidence>
<dbReference type="RefSeq" id="WP_006459104.1">
    <property type="nucleotide sequence ID" value="NZ_CP007030.1"/>
</dbReference>
<dbReference type="PROSITE" id="PS51301">
    <property type="entry name" value="KILA_N"/>
    <property type="match status" value="1"/>
</dbReference>